<gene>
    <name evidence="2" type="ordered locus">Afer_0637</name>
</gene>
<evidence type="ECO:0000313" key="3">
    <source>
        <dbReference type="Proteomes" id="UP000000771"/>
    </source>
</evidence>
<protein>
    <recommendedName>
        <fullName evidence="1">YlxR domain-containing protein</fullName>
    </recommendedName>
</protein>
<proteinExistence type="predicted"/>
<keyword evidence="3" id="KW-1185">Reference proteome</keyword>
<feature type="domain" description="YlxR" evidence="1">
    <location>
        <begin position="12"/>
        <end position="50"/>
    </location>
</feature>
<sequence length="70" mass="7337">MHVVEGRLAVGAGPGRGAWICPREACLERALAHGRLRRALRLAPSDGELVDEGVRQAWRAAIAGHGASSA</sequence>
<dbReference type="STRING" id="525909.Afer_0637"/>
<dbReference type="SUPFAM" id="SSF64376">
    <property type="entry name" value="YlxR-like"/>
    <property type="match status" value="1"/>
</dbReference>
<dbReference type="Gene3D" id="3.30.1230.10">
    <property type="entry name" value="YlxR-like"/>
    <property type="match status" value="1"/>
</dbReference>
<dbReference type="AlphaFoldDB" id="C7LXY3"/>
<evidence type="ECO:0000259" key="1">
    <source>
        <dbReference type="Pfam" id="PF04296"/>
    </source>
</evidence>
<reference evidence="2 3" key="1">
    <citation type="journal article" date="2009" name="Stand. Genomic Sci.">
        <title>Complete genome sequence of Acidimicrobium ferrooxidans type strain (ICP).</title>
        <authorList>
            <person name="Clum A."/>
            <person name="Nolan M."/>
            <person name="Lang E."/>
            <person name="Glavina Del Rio T."/>
            <person name="Tice H."/>
            <person name="Copeland A."/>
            <person name="Cheng J.F."/>
            <person name="Lucas S."/>
            <person name="Chen F."/>
            <person name="Bruce D."/>
            <person name="Goodwin L."/>
            <person name="Pitluck S."/>
            <person name="Ivanova N."/>
            <person name="Mavrommatis K."/>
            <person name="Mikhailova N."/>
            <person name="Pati A."/>
            <person name="Chen A."/>
            <person name="Palaniappan K."/>
            <person name="Goker M."/>
            <person name="Spring S."/>
            <person name="Land M."/>
            <person name="Hauser L."/>
            <person name="Chang Y.J."/>
            <person name="Jeffries C.C."/>
            <person name="Chain P."/>
            <person name="Bristow J."/>
            <person name="Eisen J.A."/>
            <person name="Markowitz V."/>
            <person name="Hugenholtz P."/>
            <person name="Kyrpides N.C."/>
            <person name="Klenk H.P."/>
            <person name="Lapidus A."/>
        </authorList>
    </citation>
    <scope>NUCLEOTIDE SEQUENCE [LARGE SCALE GENOMIC DNA]</scope>
    <source>
        <strain evidence="3">DSM 10331 / JCM 15462 / NBRC 103882 / ICP</strain>
    </source>
</reference>
<dbReference type="EMBL" id="CP001631">
    <property type="protein sequence ID" value="ACU53591.1"/>
    <property type="molecule type" value="Genomic_DNA"/>
</dbReference>
<dbReference type="KEGG" id="afo:Afer_0637"/>
<organism evidence="2 3">
    <name type="scientific">Acidimicrobium ferrooxidans (strain DSM 10331 / JCM 15462 / NBRC 103882 / ICP)</name>
    <dbReference type="NCBI Taxonomy" id="525909"/>
    <lineage>
        <taxon>Bacteria</taxon>
        <taxon>Bacillati</taxon>
        <taxon>Actinomycetota</taxon>
        <taxon>Acidimicrobiia</taxon>
        <taxon>Acidimicrobiales</taxon>
        <taxon>Acidimicrobiaceae</taxon>
        <taxon>Acidimicrobium</taxon>
    </lineage>
</organism>
<accession>C7LXY3</accession>
<dbReference type="Pfam" id="PF04296">
    <property type="entry name" value="YlxR"/>
    <property type="match status" value="1"/>
</dbReference>
<dbReference type="HOGENOM" id="CLU_2748509_0_0_11"/>
<dbReference type="eggNOG" id="COG2740">
    <property type="taxonomic scope" value="Bacteria"/>
</dbReference>
<dbReference type="InterPro" id="IPR035931">
    <property type="entry name" value="YlxR-like_sf"/>
</dbReference>
<dbReference type="Proteomes" id="UP000000771">
    <property type="component" value="Chromosome"/>
</dbReference>
<dbReference type="InterPro" id="IPR007393">
    <property type="entry name" value="YlxR_dom"/>
</dbReference>
<evidence type="ECO:0000313" key="2">
    <source>
        <dbReference type="EMBL" id="ACU53591.1"/>
    </source>
</evidence>
<name>C7LXY3_ACIFD</name>